<keyword evidence="1" id="KW-0472">Membrane</keyword>
<feature type="transmembrane region" description="Helical" evidence="1">
    <location>
        <begin position="25"/>
        <end position="51"/>
    </location>
</feature>
<protein>
    <submittedName>
        <fullName evidence="2">Uncharacterized protein</fullName>
    </submittedName>
</protein>
<comment type="caution">
    <text evidence="2">The sequence shown here is derived from an EMBL/GenBank/DDBJ whole genome shotgun (WGS) entry which is preliminary data.</text>
</comment>
<dbReference type="Proteomes" id="UP000252172">
    <property type="component" value="Unassembled WGS sequence"/>
</dbReference>
<proteinExistence type="predicted"/>
<evidence type="ECO:0000256" key="1">
    <source>
        <dbReference type="SAM" id="Phobius"/>
    </source>
</evidence>
<accession>A0A368MYX2</accession>
<organism evidence="2 3">
    <name type="scientific">Chryseobacterium lacus</name>
    <dbReference type="NCBI Taxonomy" id="2058346"/>
    <lineage>
        <taxon>Bacteria</taxon>
        <taxon>Pseudomonadati</taxon>
        <taxon>Bacteroidota</taxon>
        <taxon>Flavobacteriia</taxon>
        <taxon>Flavobacteriales</taxon>
        <taxon>Weeksellaceae</taxon>
        <taxon>Chryseobacterium group</taxon>
        <taxon>Chryseobacterium</taxon>
    </lineage>
</organism>
<keyword evidence="1" id="KW-0812">Transmembrane</keyword>
<sequence>MYVLVIFLNINNIKESIVLKDDLKLYLSLGGGIIFAGLLAINIAAVLYLLIRLYMKTLKKNPQ</sequence>
<dbReference type="AlphaFoldDB" id="A0A368MYX2"/>
<gene>
    <name evidence="2" type="ORF">DQ356_09355</name>
</gene>
<evidence type="ECO:0000313" key="2">
    <source>
        <dbReference type="EMBL" id="RCU42525.1"/>
    </source>
</evidence>
<dbReference type="EMBL" id="QPIE01000006">
    <property type="protein sequence ID" value="RCU42525.1"/>
    <property type="molecule type" value="Genomic_DNA"/>
</dbReference>
<keyword evidence="1" id="KW-1133">Transmembrane helix</keyword>
<keyword evidence="3" id="KW-1185">Reference proteome</keyword>
<reference evidence="2 3" key="1">
    <citation type="submission" date="2018-07" db="EMBL/GenBank/DDBJ databases">
        <title>Chryseobacterium lacus sp. nov., isolated from lake water.</title>
        <authorList>
            <person name="Li C.-M."/>
        </authorList>
    </citation>
    <scope>NUCLEOTIDE SEQUENCE [LARGE SCALE GENOMIC DNA]</scope>
    <source>
        <strain evidence="2 3">YLOS41</strain>
    </source>
</reference>
<name>A0A368MYX2_9FLAO</name>
<evidence type="ECO:0000313" key="3">
    <source>
        <dbReference type="Proteomes" id="UP000252172"/>
    </source>
</evidence>